<dbReference type="GO" id="GO:0016787">
    <property type="term" value="F:hydrolase activity"/>
    <property type="evidence" value="ECO:0007669"/>
    <property type="project" value="UniProtKB-KW"/>
</dbReference>
<name>A0ABY6IJ47_9HYPH</name>
<evidence type="ECO:0000259" key="1">
    <source>
        <dbReference type="Pfam" id="PF06230"/>
    </source>
</evidence>
<dbReference type="InterPro" id="IPR010415">
    <property type="entry name" value="LpxI_C"/>
</dbReference>
<dbReference type="EC" id="3.6.1.54" evidence="3"/>
<protein>
    <submittedName>
        <fullName evidence="3">UDP-2,3-diacylglucosamine diphosphatase LpxI</fullName>
        <ecNumber evidence="3">3.6.1.54</ecNumber>
    </submittedName>
</protein>
<reference evidence="3" key="1">
    <citation type="submission" date="2022-10" db="EMBL/GenBank/DDBJ databases">
        <title>YIM 151497 complete genome.</title>
        <authorList>
            <person name="Chen X."/>
        </authorList>
    </citation>
    <scope>NUCLEOTIDE SEQUENCE</scope>
    <source>
        <strain evidence="3">YIM 151497</strain>
    </source>
</reference>
<accession>A0ABY6IJ47</accession>
<dbReference type="InterPro" id="IPR041255">
    <property type="entry name" value="LpxI_N"/>
</dbReference>
<dbReference type="InterPro" id="IPR043167">
    <property type="entry name" value="LpxI_C_sf"/>
</dbReference>
<feature type="domain" description="LpxI C-terminal" evidence="1">
    <location>
        <begin position="132"/>
        <end position="268"/>
    </location>
</feature>
<evidence type="ECO:0000259" key="2">
    <source>
        <dbReference type="Pfam" id="PF17930"/>
    </source>
</evidence>
<dbReference type="InterPro" id="IPR053174">
    <property type="entry name" value="LpxI"/>
</dbReference>
<dbReference type="Pfam" id="PF17930">
    <property type="entry name" value="LpxI_N"/>
    <property type="match status" value="1"/>
</dbReference>
<gene>
    <name evidence="3" type="primary">lpxI</name>
    <name evidence="3" type="ORF">OF122_11015</name>
</gene>
<dbReference type="RefSeq" id="WP_264224301.1">
    <property type="nucleotide sequence ID" value="NZ_CP107716.1"/>
</dbReference>
<keyword evidence="4" id="KW-1185">Reference proteome</keyword>
<proteinExistence type="predicted"/>
<sequence length="275" mass="28914">MTAPGRLALVAGSGDLVPQAIAAARDAGWEIRVLALHPRADLEDEDPFQIKVSRPDQVLREIRRFKATHVCAVGGMHMSDRERETFAEFAGDKDATSKGDSKLSQLGATLLKMLGLPFIGVHEIVSDLLAPEGQMGAVPAPGELLRTAEFAFAAARKAGTLDLGQALVVAGARIVATEDIGGTDELLMRCAVYRERGLIGNGRGHLVLAKTSKPGQPLHVDLPAIGKDTVKLAQKAGVEAIVVETGRTLLIGRPELISAADAAGIALVGMIARDD</sequence>
<dbReference type="PANTHER" id="PTHR39962:SF1">
    <property type="entry name" value="LPXI FAMILY PROTEIN"/>
    <property type="match status" value="1"/>
</dbReference>
<dbReference type="Pfam" id="PF06230">
    <property type="entry name" value="LpxI_C"/>
    <property type="match status" value="1"/>
</dbReference>
<feature type="domain" description="LpxI N-terminal" evidence="2">
    <location>
        <begin position="6"/>
        <end position="128"/>
    </location>
</feature>
<dbReference type="Gene3D" id="3.40.140.80">
    <property type="match status" value="1"/>
</dbReference>
<dbReference type="Gene3D" id="3.40.50.20">
    <property type="match status" value="1"/>
</dbReference>
<organism evidence="3 4">
    <name type="scientific">Pelagibacterium flavum</name>
    <dbReference type="NCBI Taxonomy" id="2984530"/>
    <lineage>
        <taxon>Bacteria</taxon>
        <taxon>Pseudomonadati</taxon>
        <taxon>Pseudomonadota</taxon>
        <taxon>Alphaproteobacteria</taxon>
        <taxon>Hyphomicrobiales</taxon>
        <taxon>Devosiaceae</taxon>
        <taxon>Pelagibacterium</taxon>
    </lineage>
</organism>
<keyword evidence="3" id="KW-0378">Hydrolase</keyword>
<dbReference type="EMBL" id="CP107716">
    <property type="protein sequence ID" value="UYQ70611.1"/>
    <property type="molecule type" value="Genomic_DNA"/>
</dbReference>
<evidence type="ECO:0000313" key="3">
    <source>
        <dbReference type="EMBL" id="UYQ70611.1"/>
    </source>
</evidence>
<dbReference type="Proteomes" id="UP001163882">
    <property type="component" value="Chromosome"/>
</dbReference>
<dbReference type="PANTHER" id="PTHR39962">
    <property type="entry name" value="BLL4848 PROTEIN"/>
    <property type="match status" value="1"/>
</dbReference>
<evidence type="ECO:0000313" key="4">
    <source>
        <dbReference type="Proteomes" id="UP001163882"/>
    </source>
</evidence>